<evidence type="ECO:0000256" key="3">
    <source>
        <dbReference type="ARBA" id="ARBA00007106"/>
    </source>
</evidence>
<dbReference type="Gene3D" id="3.30.1330.80">
    <property type="entry name" value="Hypothetical protein, similar to alpha- acetolactate decarboxylase, domain 2"/>
    <property type="match status" value="1"/>
</dbReference>
<dbReference type="PANTHER" id="PTHR35524:SF1">
    <property type="entry name" value="ALPHA-ACETOLACTATE DECARBOXYLASE"/>
    <property type="match status" value="1"/>
</dbReference>
<evidence type="ECO:0000313" key="10">
    <source>
        <dbReference type="Proteomes" id="UP000030652"/>
    </source>
</evidence>
<proteinExistence type="inferred from homology"/>
<evidence type="ECO:0000256" key="2">
    <source>
        <dbReference type="ARBA" id="ARBA00005170"/>
    </source>
</evidence>
<dbReference type="EC" id="4.1.1.5" evidence="4"/>
<sequence>MKAINVPGYHFHFITEDKRAGGHLLECQTENVRIGIDYTSNSYLSSPEDEEFYNAELSKGNQAVLEKVEK</sequence>
<keyword evidence="8" id="KW-0456">Lyase</keyword>
<protein>
    <recommendedName>
        <fullName evidence="5">Alpha-acetolactate decarboxylase</fullName>
        <ecNumber evidence="4">4.1.1.5</ecNumber>
    </recommendedName>
</protein>
<dbReference type="GO" id="GO:0047605">
    <property type="term" value="F:acetolactate decarboxylase activity"/>
    <property type="evidence" value="ECO:0007669"/>
    <property type="project" value="UniProtKB-EC"/>
</dbReference>
<evidence type="ECO:0000256" key="7">
    <source>
        <dbReference type="ARBA" id="ARBA00023061"/>
    </source>
</evidence>
<keyword evidence="7" id="KW-0005">Acetoin biosynthesis</keyword>
<dbReference type="Pfam" id="PF03306">
    <property type="entry name" value="AAL_decarboxy"/>
    <property type="match status" value="1"/>
</dbReference>
<dbReference type="Proteomes" id="UP000030652">
    <property type="component" value="Unassembled WGS sequence"/>
</dbReference>
<evidence type="ECO:0000256" key="8">
    <source>
        <dbReference type="ARBA" id="ARBA00023239"/>
    </source>
</evidence>
<dbReference type="PATRIC" id="fig|237368.3.peg.838"/>
<dbReference type="GO" id="GO:0045151">
    <property type="term" value="P:acetoin biosynthetic process"/>
    <property type="evidence" value="ECO:0007669"/>
    <property type="project" value="UniProtKB-KW"/>
</dbReference>
<dbReference type="PANTHER" id="PTHR35524">
    <property type="entry name" value="ALPHA-ACETOLACTATE DECARBOXYLASE"/>
    <property type="match status" value="1"/>
</dbReference>
<organism evidence="9 10">
    <name type="scientific">Candidatus Scalindua brodae</name>
    <dbReference type="NCBI Taxonomy" id="237368"/>
    <lineage>
        <taxon>Bacteria</taxon>
        <taxon>Pseudomonadati</taxon>
        <taxon>Planctomycetota</taxon>
        <taxon>Candidatus Brocadiia</taxon>
        <taxon>Candidatus Brocadiales</taxon>
        <taxon>Candidatus Scalinduaceae</taxon>
        <taxon>Candidatus Scalindua</taxon>
    </lineage>
</organism>
<dbReference type="eggNOG" id="COG3527">
    <property type="taxonomic scope" value="Bacteria"/>
</dbReference>
<dbReference type="InterPro" id="IPR005128">
    <property type="entry name" value="Acetolactate_a_deCO2ase"/>
</dbReference>
<accession>A0A0B0EQR0</accession>
<evidence type="ECO:0000256" key="5">
    <source>
        <dbReference type="ARBA" id="ARBA00020164"/>
    </source>
</evidence>
<comment type="similarity">
    <text evidence="3">Belongs to the alpha-acetolactate decarboxylase family.</text>
</comment>
<dbReference type="UniPathway" id="UPA00626">
    <property type="reaction ID" value="UER00678"/>
</dbReference>
<dbReference type="AlphaFoldDB" id="A0A0B0EQR0"/>
<dbReference type="EMBL" id="JRYO01000056">
    <property type="protein sequence ID" value="KHE93478.1"/>
    <property type="molecule type" value="Genomic_DNA"/>
</dbReference>
<comment type="caution">
    <text evidence="9">The sequence shown here is derived from an EMBL/GenBank/DDBJ whole genome shotgun (WGS) entry which is preliminary data.</text>
</comment>
<reference evidence="9 10" key="1">
    <citation type="submission" date="2014-10" db="EMBL/GenBank/DDBJ databases">
        <title>Draft genome of anammox bacterium scalindua brodae, obtained using differential coverage binning of sequence data from two enrichment reactors.</title>
        <authorList>
            <person name="Speth D.R."/>
            <person name="Russ L."/>
            <person name="Kartal B."/>
            <person name="Op den Camp H.J."/>
            <person name="Dutilh B.E."/>
            <person name="Jetten M.S."/>
        </authorList>
    </citation>
    <scope>NUCLEOTIDE SEQUENCE [LARGE SCALE GENOMIC DNA]</scope>
    <source>
        <strain evidence="9">RU1</strain>
    </source>
</reference>
<name>A0A0B0EQR0_9BACT</name>
<evidence type="ECO:0000256" key="6">
    <source>
        <dbReference type="ARBA" id="ARBA00022793"/>
    </source>
</evidence>
<keyword evidence="6" id="KW-0210">Decarboxylase</keyword>
<evidence type="ECO:0000256" key="4">
    <source>
        <dbReference type="ARBA" id="ARBA00013204"/>
    </source>
</evidence>
<comment type="catalytic activity">
    <reaction evidence="1">
        <text>(2S)-2-acetolactate + H(+) = (R)-acetoin + CO2</text>
        <dbReference type="Rhea" id="RHEA:21580"/>
        <dbReference type="ChEBI" id="CHEBI:15378"/>
        <dbReference type="ChEBI" id="CHEBI:15686"/>
        <dbReference type="ChEBI" id="CHEBI:16526"/>
        <dbReference type="ChEBI" id="CHEBI:58476"/>
        <dbReference type="EC" id="4.1.1.5"/>
    </reaction>
</comment>
<comment type="pathway">
    <text evidence="2">Polyol metabolism; (R,R)-butane-2,3-diol biosynthesis; (R,R)-butane-2,3-diol from pyruvate: step 2/3.</text>
</comment>
<dbReference type="SUPFAM" id="SSF117856">
    <property type="entry name" value="AF0104/ALDC/Ptd012-like"/>
    <property type="match status" value="1"/>
</dbReference>
<evidence type="ECO:0000313" key="9">
    <source>
        <dbReference type="EMBL" id="KHE93478.1"/>
    </source>
</evidence>
<gene>
    <name evidence="9" type="ORF">SCABRO_00773</name>
</gene>
<evidence type="ECO:0000256" key="1">
    <source>
        <dbReference type="ARBA" id="ARBA00001784"/>
    </source>
</evidence>